<evidence type="ECO:0000256" key="2">
    <source>
        <dbReference type="ARBA" id="ARBA00022598"/>
    </source>
</evidence>
<dbReference type="GO" id="GO:0005524">
    <property type="term" value="F:ATP binding"/>
    <property type="evidence" value="ECO:0007669"/>
    <property type="project" value="UniProtKB-UniRule"/>
</dbReference>
<evidence type="ECO:0000256" key="3">
    <source>
        <dbReference type="ARBA" id="ARBA00022605"/>
    </source>
</evidence>
<dbReference type="GO" id="GO:0005829">
    <property type="term" value="C:cytosol"/>
    <property type="evidence" value="ECO:0007669"/>
    <property type="project" value="TreeGrafter"/>
</dbReference>
<dbReference type="PANTHER" id="PTHR30073">
    <property type="entry name" value="ASPARTATE--AMMONIA LIGASE"/>
    <property type="match status" value="1"/>
</dbReference>
<evidence type="ECO:0000313" key="11">
    <source>
        <dbReference type="Proteomes" id="UP000000756"/>
    </source>
</evidence>
<dbReference type="Proteomes" id="UP000000756">
    <property type="component" value="Chromosome"/>
</dbReference>
<dbReference type="PATRIC" id="fig|380703.7.peg.4025"/>
<dbReference type="eggNOG" id="COG2502">
    <property type="taxonomic scope" value="Bacteria"/>
</dbReference>
<dbReference type="UniPathway" id="UPA00134">
    <property type="reaction ID" value="UER00194"/>
</dbReference>
<dbReference type="PIRSF" id="PIRSF001555">
    <property type="entry name" value="Asp_ammon_ligase"/>
    <property type="match status" value="1"/>
</dbReference>
<name>A0KQE2_AERHH</name>
<dbReference type="HAMAP" id="MF_00555">
    <property type="entry name" value="AsnA"/>
    <property type="match status" value="1"/>
</dbReference>
<evidence type="ECO:0000256" key="7">
    <source>
        <dbReference type="HAMAP-Rule" id="MF_00555"/>
    </source>
</evidence>
<keyword evidence="1 7" id="KW-0963">Cytoplasm</keyword>
<dbReference type="NCBIfam" id="TIGR00669">
    <property type="entry name" value="asnA"/>
    <property type="match status" value="1"/>
</dbReference>
<dbReference type="InterPro" id="IPR004618">
    <property type="entry name" value="AsnA"/>
</dbReference>
<dbReference type="InterPro" id="IPR006195">
    <property type="entry name" value="aa-tRNA-synth_II"/>
</dbReference>
<sequence length="370" mass="41822">MPVYFEEKNTQSLFLLSNIEFSWQSVEESSHPTGSRQVFSMKQHYIRSQQQISFVKEMFSRQLAQQLGLMEVQAPILSRVGDGTQDNLSGHENAVQVKVKTLPEHSYEVVHSLAKWKRQTLGRFGFGPGEGIYTHMKALRPDEDRLTPIHSVYVDQWDWEKVMPSERRDLAYLQETVRGIWAAIKATERAVCAEHELTPFLPAEIQFLHSEELLTRYPDLDAKGRERAIAKELGAVFLIGIGGALSHGERHDVRAPDYDDWSSHSELGLAGLNGDILVWNPVLQDSFEISSMGIRVDAEALRRQLAITGDEDRLQYDWHQDLLAARMPQTIGGGIGQSRLAMLLLQKEHIGQVQVGVWPAEMKAAVQGML</sequence>
<evidence type="ECO:0000313" key="10">
    <source>
        <dbReference type="EMBL" id="ABK37335.1"/>
    </source>
</evidence>
<dbReference type="AlphaFoldDB" id="A0KQE2"/>
<gene>
    <name evidence="7 10" type="primary">asnA</name>
    <name evidence="10" type="ordered locus">AHA_4068</name>
</gene>
<organism evidence="10 11">
    <name type="scientific">Aeromonas hydrophila subsp. hydrophila (strain ATCC 7966 / DSM 30187 / BCRC 13018 / CCUG 14551 / JCM 1027 / KCTC 2358 / NCIMB 9240 / NCTC 8049)</name>
    <dbReference type="NCBI Taxonomy" id="380703"/>
    <lineage>
        <taxon>Bacteria</taxon>
        <taxon>Pseudomonadati</taxon>
        <taxon>Pseudomonadota</taxon>
        <taxon>Gammaproteobacteria</taxon>
        <taxon>Aeromonadales</taxon>
        <taxon>Aeromonadaceae</taxon>
        <taxon>Aeromonas</taxon>
    </lineage>
</organism>
<dbReference type="Gene3D" id="3.30.930.10">
    <property type="entry name" value="Bira Bifunctional Protein, Domain 2"/>
    <property type="match status" value="1"/>
</dbReference>
<keyword evidence="11" id="KW-1185">Reference proteome</keyword>
<reference evidence="10 11" key="1">
    <citation type="journal article" date="2006" name="J. Bacteriol.">
        <title>Genome sequence of Aeromonas hydrophila ATCC 7966T: jack of all trades.</title>
        <authorList>
            <person name="Seshadri R."/>
            <person name="Joseph S.W."/>
            <person name="Chopra A.K."/>
            <person name="Sha J."/>
            <person name="Shaw J."/>
            <person name="Graf J."/>
            <person name="Haft D."/>
            <person name="Wu M."/>
            <person name="Ren Q."/>
            <person name="Rosovitz M.J."/>
            <person name="Madupu R."/>
            <person name="Tallon L."/>
            <person name="Kim M."/>
            <person name="Jin S."/>
            <person name="Vuong H."/>
            <person name="Stine O.C."/>
            <person name="Ali A."/>
            <person name="Horneman A.J."/>
            <person name="Heidelberg J.F."/>
        </authorList>
    </citation>
    <scope>NUCLEOTIDE SEQUENCE [LARGE SCALE GENOMIC DNA]</scope>
    <source>
        <strain evidence="11">ATCC 7966 / DSM 30187 / BCRC 13018 / CCUG 14551 / JCM 1027 / KCTC 2358 / NCIMB 9240 / NCTC 8049</strain>
    </source>
</reference>
<comment type="similarity">
    <text evidence="7">Belongs to the class-II aminoacyl-tRNA synthetase family. AsnA subfamily.</text>
</comment>
<accession>A0KQE2</accession>
<dbReference type="STRING" id="380703.AHA_4068"/>
<keyword evidence="5 7" id="KW-0067">ATP-binding</keyword>
<dbReference type="OrthoDB" id="3185462at2"/>
<feature type="domain" description="Aminoacyl-transfer RNA synthetases class-II family profile" evidence="9">
    <location>
        <begin position="53"/>
        <end position="359"/>
    </location>
</feature>
<dbReference type="GO" id="GO:0004071">
    <property type="term" value="F:aspartate-ammonia ligase activity"/>
    <property type="evidence" value="ECO:0007669"/>
    <property type="project" value="UniProtKB-UniRule"/>
</dbReference>
<keyword evidence="2 7" id="KW-0436">Ligase</keyword>
<evidence type="ECO:0000256" key="4">
    <source>
        <dbReference type="ARBA" id="ARBA00022741"/>
    </source>
</evidence>
<dbReference type="EnsemblBacteria" id="ABK37335">
    <property type="protein sequence ID" value="ABK37335"/>
    <property type="gene ID" value="AHA_4068"/>
</dbReference>
<comment type="catalytic activity">
    <reaction evidence="7">
        <text>L-aspartate + NH4(+) + ATP = L-asparagine + AMP + diphosphate + H(+)</text>
        <dbReference type="Rhea" id="RHEA:11372"/>
        <dbReference type="ChEBI" id="CHEBI:15378"/>
        <dbReference type="ChEBI" id="CHEBI:28938"/>
        <dbReference type="ChEBI" id="CHEBI:29991"/>
        <dbReference type="ChEBI" id="CHEBI:30616"/>
        <dbReference type="ChEBI" id="CHEBI:33019"/>
        <dbReference type="ChEBI" id="CHEBI:58048"/>
        <dbReference type="ChEBI" id="CHEBI:456215"/>
        <dbReference type="EC" id="6.3.1.1"/>
    </reaction>
</comment>
<evidence type="ECO:0000256" key="5">
    <source>
        <dbReference type="ARBA" id="ARBA00022840"/>
    </source>
</evidence>
<dbReference type="EMBL" id="CP000462">
    <property type="protein sequence ID" value="ABK37335.1"/>
    <property type="molecule type" value="Genomic_DNA"/>
</dbReference>
<dbReference type="KEGG" id="aha:AHA_4068"/>
<dbReference type="GO" id="GO:0070981">
    <property type="term" value="P:L-asparagine biosynthetic process"/>
    <property type="evidence" value="ECO:0007669"/>
    <property type="project" value="UniProtKB-UniRule"/>
</dbReference>
<proteinExistence type="inferred from homology"/>
<evidence type="ECO:0000256" key="8">
    <source>
        <dbReference type="NCBIfam" id="TIGR00669"/>
    </source>
</evidence>
<keyword evidence="6 7" id="KW-0061">Asparagine biosynthesis</keyword>
<comment type="subcellular location">
    <subcellularLocation>
        <location evidence="7">Cytoplasm</location>
    </subcellularLocation>
</comment>
<evidence type="ECO:0000256" key="1">
    <source>
        <dbReference type="ARBA" id="ARBA00022490"/>
    </source>
</evidence>
<dbReference type="EC" id="6.3.1.1" evidence="7 8"/>
<protein>
    <recommendedName>
        <fullName evidence="7 8">Aspartate--ammonia ligase</fullName>
        <ecNumber evidence="7 8">6.3.1.1</ecNumber>
    </recommendedName>
    <alternativeName>
        <fullName evidence="7">Asparagine synthetase A</fullName>
    </alternativeName>
</protein>
<comment type="pathway">
    <text evidence="7">Amino-acid biosynthesis; L-asparagine biosynthesis; L-asparagine from L-aspartate (ammonia route): step 1/1.</text>
</comment>
<evidence type="ECO:0000256" key="6">
    <source>
        <dbReference type="ARBA" id="ARBA00022888"/>
    </source>
</evidence>
<dbReference type="Pfam" id="PF03590">
    <property type="entry name" value="AsnA"/>
    <property type="match status" value="1"/>
</dbReference>
<evidence type="ECO:0000259" key="9">
    <source>
        <dbReference type="PROSITE" id="PS50862"/>
    </source>
</evidence>
<dbReference type="PROSITE" id="PS50862">
    <property type="entry name" value="AA_TRNA_LIGASE_II"/>
    <property type="match status" value="1"/>
</dbReference>
<dbReference type="PANTHER" id="PTHR30073:SF5">
    <property type="entry name" value="ASPARTATE--AMMONIA LIGASE"/>
    <property type="match status" value="1"/>
</dbReference>
<dbReference type="SUPFAM" id="SSF55681">
    <property type="entry name" value="Class II aaRS and biotin synthetases"/>
    <property type="match status" value="1"/>
</dbReference>
<dbReference type="InterPro" id="IPR045864">
    <property type="entry name" value="aa-tRNA-synth_II/BPL/LPL"/>
</dbReference>
<dbReference type="HOGENOM" id="CLU_071543_0_0_6"/>
<keyword evidence="4 7" id="KW-0547">Nucleotide-binding</keyword>
<keyword evidence="3 7" id="KW-0028">Amino-acid biosynthesis</keyword>